<evidence type="ECO:0008006" key="3">
    <source>
        <dbReference type="Google" id="ProtNLM"/>
    </source>
</evidence>
<dbReference type="InterPro" id="IPR001539">
    <property type="entry name" value="Peptidase_U32"/>
</dbReference>
<reference evidence="1 2" key="1">
    <citation type="journal article" date="2019" name="Int. J. Syst. Evol. Microbiol.">
        <title>Thermogemmatispora aurantia sp. nov. and Thermogemmatispora argillosa sp. nov., within the class Ktedonobacteria, and emended description of the genus Thermogemmatispora.</title>
        <authorList>
            <person name="Zheng Y."/>
            <person name="Wang C.M."/>
            <person name="Sakai Y."/>
            <person name="Abe K."/>
            <person name="Yokota A."/>
            <person name="Yabe S."/>
        </authorList>
    </citation>
    <scope>NUCLEOTIDE SEQUENCE [LARGE SCALE GENOMIC DNA]</scope>
    <source>
        <strain evidence="1 2">A1-2</strain>
    </source>
</reference>
<evidence type="ECO:0000313" key="2">
    <source>
        <dbReference type="Proteomes" id="UP000334820"/>
    </source>
</evidence>
<keyword evidence="2" id="KW-1185">Reference proteome</keyword>
<name>A0A5J4K8Y3_9CHLR</name>
<accession>A0A5J4K8Y3</accession>
<organism evidence="1 2">
    <name type="scientific">Thermogemmatispora aurantia</name>
    <dbReference type="NCBI Taxonomy" id="2045279"/>
    <lineage>
        <taxon>Bacteria</taxon>
        <taxon>Bacillati</taxon>
        <taxon>Chloroflexota</taxon>
        <taxon>Ktedonobacteria</taxon>
        <taxon>Thermogemmatisporales</taxon>
        <taxon>Thermogemmatisporaceae</taxon>
        <taxon>Thermogemmatispora</taxon>
    </lineage>
</organism>
<evidence type="ECO:0000313" key="1">
    <source>
        <dbReference type="EMBL" id="GER83189.1"/>
    </source>
</evidence>
<sequence length="317" mass="34542">MDELMQETRAFLRRLGLPPGDAHDLPTSPKRFPDGAQYRVEIPSVEGPAALEAVREAAREYGVRVHRVSQGSGIMLLRRDEIQAMARLGHEMGIEVSLFVGPRAGWDTGAQFWSRSGRNLGARQRGMDQLLYALEDIRRAAQLGIRSVLVADEGLLWVASEMKKAGTLPSNFVFKLSVQIGTANPAAARVMEQLGGSTLNTPTDLSLAQLAAIRQATDMPLDVYVEAPDDFGGFVRHYEIAELVRVAAPVYLKFGLRNAPDVYPSGSHLEATVVALSRERVRRASIGLELLQRYYPEATTSELGAPGLGVPELPGAD</sequence>
<comment type="caution">
    <text evidence="1">The sequence shown here is derived from an EMBL/GenBank/DDBJ whole genome shotgun (WGS) entry which is preliminary data.</text>
</comment>
<dbReference type="EMBL" id="BKZV01000002">
    <property type="protein sequence ID" value="GER83189.1"/>
    <property type="molecule type" value="Genomic_DNA"/>
</dbReference>
<dbReference type="Pfam" id="PF01136">
    <property type="entry name" value="Peptidase_U32"/>
    <property type="match status" value="1"/>
</dbReference>
<protein>
    <recommendedName>
        <fullName evidence="3">Peptidase U32</fullName>
    </recommendedName>
</protein>
<gene>
    <name evidence="1" type="ORF">KTAU_18260</name>
</gene>
<dbReference type="AlphaFoldDB" id="A0A5J4K8Y3"/>
<dbReference type="Proteomes" id="UP000334820">
    <property type="component" value="Unassembled WGS sequence"/>
</dbReference>
<proteinExistence type="predicted"/>